<proteinExistence type="predicted"/>
<reference evidence="2" key="2">
    <citation type="submission" date="2020-09" db="EMBL/GenBank/DDBJ databases">
        <authorList>
            <person name="Sun Q."/>
            <person name="Zhou Y."/>
        </authorList>
    </citation>
    <scope>NUCLEOTIDE SEQUENCE</scope>
    <source>
        <strain evidence="2">CGMCC 1.15371</strain>
    </source>
</reference>
<name>A0A8J2YCE7_9BACL</name>
<dbReference type="PROSITE" id="PS50846">
    <property type="entry name" value="HMA_2"/>
    <property type="match status" value="1"/>
</dbReference>
<evidence type="ECO:0000313" key="3">
    <source>
        <dbReference type="Proteomes" id="UP000628775"/>
    </source>
</evidence>
<feature type="domain" description="HMA" evidence="1">
    <location>
        <begin position="34"/>
        <end position="100"/>
    </location>
</feature>
<protein>
    <recommendedName>
        <fullName evidence="1">HMA domain-containing protein</fullName>
    </recommendedName>
</protein>
<evidence type="ECO:0000259" key="1">
    <source>
        <dbReference type="PROSITE" id="PS50846"/>
    </source>
</evidence>
<dbReference type="InterPro" id="IPR006121">
    <property type="entry name" value="HMA_dom"/>
</dbReference>
<dbReference type="Pfam" id="PF00403">
    <property type="entry name" value="HMA"/>
    <property type="match status" value="1"/>
</dbReference>
<dbReference type="GO" id="GO:0046872">
    <property type="term" value="F:metal ion binding"/>
    <property type="evidence" value="ECO:0007669"/>
    <property type="project" value="InterPro"/>
</dbReference>
<comment type="caution">
    <text evidence="2">The sequence shown here is derived from an EMBL/GenBank/DDBJ whole genome shotgun (WGS) entry which is preliminary data.</text>
</comment>
<dbReference type="AlphaFoldDB" id="A0A8J2YCE7"/>
<dbReference type="Proteomes" id="UP000628775">
    <property type="component" value="Unassembled WGS sequence"/>
</dbReference>
<dbReference type="Gene3D" id="3.30.70.100">
    <property type="match status" value="1"/>
</dbReference>
<organism evidence="2 3">
    <name type="scientific">Pullulanibacillus camelliae</name>
    <dbReference type="NCBI Taxonomy" id="1707096"/>
    <lineage>
        <taxon>Bacteria</taxon>
        <taxon>Bacillati</taxon>
        <taxon>Bacillota</taxon>
        <taxon>Bacilli</taxon>
        <taxon>Bacillales</taxon>
        <taxon>Sporolactobacillaceae</taxon>
        <taxon>Pullulanibacillus</taxon>
    </lineage>
</organism>
<dbReference type="InterPro" id="IPR036163">
    <property type="entry name" value="HMA_dom_sf"/>
</dbReference>
<dbReference type="CDD" id="cd00371">
    <property type="entry name" value="HMA"/>
    <property type="match status" value="1"/>
</dbReference>
<keyword evidence="3" id="KW-1185">Reference proteome</keyword>
<sequence length="104" mass="11221">MTKWIVTGMACLALILTGVFVLDNHPDRSKASGNHATFEGVNLSCANCQAKAEQALSNIIGIEHYTLSPKKQTITVSFDPKVMKADWIEKSLEAAGFQATDIAP</sequence>
<evidence type="ECO:0000313" key="2">
    <source>
        <dbReference type="EMBL" id="GGE36606.1"/>
    </source>
</evidence>
<dbReference type="EMBL" id="BMIR01000005">
    <property type="protein sequence ID" value="GGE36606.1"/>
    <property type="molecule type" value="Genomic_DNA"/>
</dbReference>
<gene>
    <name evidence="2" type="ORF">GCM10011391_14280</name>
</gene>
<reference evidence="2" key="1">
    <citation type="journal article" date="2014" name="Int. J. Syst. Evol. Microbiol.">
        <title>Complete genome sequence of Corynebacterium casei LMG S-19264T (=DSM 44701T), isolated from a smear-ripened cheese.</title>
        <authorList>
            <consortium name="US DOE Joint Genome Institute (JGI-PGF)"/>
            <person name="Walter F."/>
            <person name="Albersmeier A."/>
            <person name="Kalinowski J."/>
            <person name="Ruckert C."/>
        </authorList>
    </citation>
    <scope>NUCLEOTIDE SEQUENCE</scope>
    <source>
        <strain evidence="2">CGMCC 1.15371</strain>
    </source>
</reference>
<dbReference type="SUPFAM" id="SSF55008">
    <property type="entry name" value="HMA, heavy metal-associated domain"/>
    <property type="match status" value="1"/>
</dbReference>
<dbReference type="RefSeq" id="WP_188691339.1">
    <property type="nucleotide sequence ID" value="NZ_BMIR01000005.1"/>
</dbReference>
<accession>A0A8J2YCE7</accession>